<dbReference type="InterPro" id="IPR011990">
    <property type="entry name" value="TPR-like_helical_dom_sf"/>
</dbReference>
<evidence type="ECO:0000256" key="2">
    <source>
        <dbReference type="SAM" id="MobiDB-lite"/>
    </source>
</evidence>
<dbReference type="InterPro" id="IPR019734">
    <property type="entry name" value="TPR_rpt"/>
</dbReference>
<keyword evidence="4" id="KW-1185">Reference proteome</keyword>
<dbReference type="AlphaFoldDB" id="A0A5M6D0I5"/>
<accession>A0A5M6D0I5</accession>
<feature type="compositionally biased region" description="Polar residues" evidence="2">
    <location>
        <begin position="187"/>
        <end position="196"/>
    </location>
</feature>
<comment type="caution">
    <text evidence="3">The sequence shown here is derived from an EMBL/GenBank/DDBJ whole genome shotgun (WGS) entry which is preliminary data.</text>
</comment>
<protein>
    <submittedName>
        <fullName evidence="3">Tetratricopeptide repeat protein</fullName>
    </submittedName>
</protein>
<proteinExistence type="predicted"/>
<gene>
    <name evidence="3" type="ORF">F0145_22095</name>
</gene>
<sequence>MRYFLLVLLFFSSVGDGLKKASRINEGVAKAQEYYLQQAYEQAEQQYNYLRNSLNVKDAGLLLNLAHATYLAGNLEKAQKYYHQLRNNPDADLQGAALNQLGILAYEDNNPEKALYFFRQAIIKNPRNEIARYNYELVKKYQTQNPARFPRRSANRKNPKEKQAAPQPKRGQGVSASEAGNPDFISDLTQQGQEPPQNKPQPEGPTDNQQNNSTGNKPDKQPVAGGDTPQNSGNQPGNTKGLNNNNNSVNPGAFGASENPAEITNQEQQMQTLHKRLGKTDLSPEKALLLLEAMQNAELQYLQQLPKPQPQSRQNKNKPDW</sequence>
<dbReference type="SUPFAM" id="SSF48452">
    <property type="entry name" value="TPR-like"/>
    <property type="match status" value="1"/>
</dbReference>
<feature type="region of interest" description="Disordered" evidence="2">
    <location>
        <begin position="144"/>
        <end position="274"/>
    </location>
</feature>
<organism evidence="3 4">
    <name type="scientific">Adhaeribacter rhizoryzae</name>
    <dbReference type="NCBI Taxonomy" id="2607907"/>
    <lineage>
        <taxon>Bacteria</taxon>
        <taxon>Pseudomonadati</taxon>
        <taxon>Bacteroidota</taxon>
        <taxon>Cytophagia</taxon>
        <taxon>Cytophagales</taxon>
        <taxon>Hymenobacteraceae</taxon>
        <taxon>Adhaeribacter</taxon>
    </lineage>
</organism>
<dbReference type="PROSITE" id="PS50005">
    <property type="entry name" value="TPR"/>
    <property type="match status" value="1"/>
</dbReference>
<reference evidence="3 4" key="1">
    <citation type="submission" date="2019-09" db="EMBL/GenBank/DDBJ databases">
        <title>Genome sequence and assembly of Adhaeribacter sp.</title>
        <authorList>
            <person name="Chhetri G."/>
        </authorList>
    </citation>
    <scope>NUCLEOTIDE SEQUENCE [LARGE SCALE GENOMIC DNA]</scope>
    <source>
        <strain evidence="3 4">DK36</strain>
    </source>
</reference>
<keyword evidence="1" id="KW-0802">TPR repeat</keyword>
<name>A0A5M6D0I5_9BACT</name>
<dbReference type="Proteomes" id="UP000323426">
    <property type="component" value="Unassembled WGS sequence"/>
</dbReference>
<evidence type="ECO:0000313" key="3">
    <source>
        <dbReference type="EMBL" id="KAA5540803.1"/>
    </source>
</evidence>
<feature type="repeat" description="TPR" evidence="1">
    <location>
        <begin position="95"/>
        <end position="128"/>
    </location>
</feature>
<evidence type="ECO:0000313" key="4">
    <source>
        <dbReference type="Proteomes" id="UP000323426"/>
    </source>
</evidence>
<dbReference type="SMART" id="SM00028">
    <property type="entry name" value="TPR"/>
    <property type="match status" value="2"/>
</dbReference>
<dbReference type="RefSeq" id="WP_150092094.1">
    <property type="nucleotide sequence ID" value="NZ_VWSF01000025.1"/>
</dbReference>
<feature type="compositionally biased region" description="Polar residues" evidence="2">
    <location>
        <begin position="206"/>
        <end position="216"/>
    </location>
</feature>
<feature type="compositionally biased region" description="Low complexity" evidence="2">
    <location>
        <begin position="234"/>
        <end position="255"/>
    </location>
</feature>
<dbReference type="Gene3D" id="1.25.40.10">
    <property type="entry name" value="Tetratricopeptide repeat domain"/>
    <property type="match status" value="1"/>
</dbReference>
<feature type="compositionally biased region" description="Polar residues" evidence="2">
    <location>
        <begin position="262"/>
        <end position="272"/>
    </location>
</feature>
<dbReference type="EMBL" id="VWSF01000025">
    <property type="protein sequence ID" value="KAA5540803.1"/>
    <property type="molecule type" value="Genomic_DNA"/>
</dbReference>
<evidence type="ECO:0000256" key="1">
    <source>
        <dbReference type="PROSITE-ProRule" id="PRU00339"/>
    </source>
</evidence>